<dbReference type="Proteomes" id="UP000052258">
    <property type="component" value="Unassembled WGS sequence"/>
</dbReference>
<dbReference type="AlphaFoldDB" id="A0A0J8GE26"/>
<dbReference type="RefSeq" id="WP_007476900.1">
    <property type="nucleotide sequence ID" value="NZ_KQ130610.1"/>
</dbReference>
<evidence type="ECO:0000313" key="1">
    <source>
        <dbReference type="EMBL" id="KMT60952.1"/>
    </source>
</evidence>
<reference evidence="1 2" key="1">
    <citation type="journal article" date="2015" name="Genome Biol. Evol.">
        <title>Comparative Genomics of Listeria Sensu Lato: Genus-Wide Differences in Evolutionary Dynamics and the Progressive Gain of Complex, Potentially Pathogenicity-Related Traits through Lateral Gene Transfer.</title>
        <authorList>
            <person name="Chiara M."/>
            <person name="Caruso M."/>
            <person name="D'Erchia A.M."/>
            <person name="Manzari C."/>
            <person name="Fraccalvieri R."/>
            <person name="Goffredo E."/>
            <person name="Latorre L."/>
            <person name="Miccolupo A."/>
            <person name="Padalino I."/>
            <person name="Santagada G."/>
            <person name="Chiocco D."/>
            <person name="Pesole G."/>
            <person name="Horner D.S."/>
            <person name="Parisi A."/>
        </authorList>
    </citation>
    <scope>NUCLEOTIDE SEQUENCE [LARGE SCALE GENOMIC DNA]</scope>
    <source>
        <strain evidence="1 2">1991</strain>
    </source>
</reference>
<dbReference type="EMBL" id="AZHO01000005">
    <property type="protein sequence ID" value="KMT60952.1"/>
    <property type="molecule type" value="Genomic_DNA"/>
</dbReference>
<proteinExistence type="predicted"/>
<dbReference type="OrthoDB" id="2237640at2"/>
<name>A0A0J8GE26_9LIST</name>
<organism evidence="1 2">
    <name type="scientific">Listeria fleischmannii 1991</name>
    <dbReference type="NCBI Taxonomy" id="1430899"/>
    <lineage>
        <taxon>Bacteria</taxon>
        <taxon>Bacillati</taxon>
        <taxon>Bacillota</taxon>
        <taxon>Bacilli</taxon>
        <taxon>Bacillales</taxon>
        <taxon>Listeriaceae</taxon>
        <taxon>Listeria</taxon>
    </lineage>
</organism>
<evidence type="ECO:0000313" key="2">
    <source>
        <dbReference type="Proteomes" id="UP000052258"/>
    </source>
</evidence>
<keyword evidence="2" id="KW-1185">Reference proteome</keyword>
<sequence length="178" mass="19694">MKGIQLRKKINNVLEDVAPYTEAGLVLGLQDEITKMGYATQVFVAESIEEAEQIAIQAAKAYTDSYFTPKEVFNGGVYLLDSHSYSWDWDVADLKSCVIVICTRYSPGEGMLDYGYGVYVFPKAAIEAFPGKSLWEGMKGSSDFAKKTFYMTPTTIKGHDDNGVAPNNNFVICKIIVV</sequence>
<comment type="caution">
    <text evidence="1">The sequence shown here is derived from an EMBL/GenBank/DDBJ whole genome shotgun (WGS) entry which is preliminary data.</text>
</comment>
<accession>A0A0J8GE26</accession>
<gene>
    <name evidence="1" type="ORF">X560_0372</name>
</gene>
<dbReference type="PATRIC" id="fig|1430899.3.peg.381"/>
<protein>
    <submittedName>
        <fullName evidence="1">Uncharacterized protein</fullName>
    </submittedName>
</protein>